<reference evidence="1 2" key="1">
    <citation type="submission" date="2016-06" db="EMBL/GenBank/DDBJ databases">
        <authorList>
            <person name="Kjaerup R.B."/>
            <person name="Dalgaard T.S."/>
            <person name="Juul-Madsen H.R."/>
        </authorList>
    </citation>
    <scope>NUCLEOTIDE SEQUENCE [LARGE SCALE GENOMIC DNA]</scope>
    <source>
        <strain evidence="1">3</strain>
    </source>
</reference>
<evidence type="ECO:0000313" key="1">
    <source>
        <dbReference type="EMBL" id="SBT10256.1"/>
    </source>
</evidence>
<name>A0A1A8XZW5_9PROT</name>
<dbReference type="EMBL" id="FLQX01000174">
    <property type="protein sequence ID" value="SBT10256.1"/>
    <property type="molecule type" value="Genomic_DNA"/>
</dbReference>
<evidence type="ECO:0000313" key="2">
    <source>
        <dbReference type="Proteomes" id="UP000199169"/>
    </source>
</evidence>
<dbReference type="Proteomes" id="UP000199169">
    <property type="component" value="Unassembled WGS sequence"/>
</dbReference>
<protein>
    <submittedName>
        <fullName evidence="1">Uncharacterized protein</fullName>
    </submittedName>
</protein>
<dbReference type="AlphaFoldDB" id="A0A1A8XZW5"/>
<proteinExistence type="predicted"/>
<dbReference type="STRING" id="1860102.ACCAA_920032"/>
<organism evidence="1 2">
    <name type="scientific">Candidatus Accumulibacter aalborgensis</name>
    <dbReference type="NCBI Taxonomy" id="1860102"/>
    <lineage>
        <taxon>Bacteria</taxon>
        <taxon>Pseudomonadati</taxon>
        <taxon>Pseudomonadota</taxon>
        <taxon>Betaproteobacteria</taxon>
        <taxon>Candidatus Accumulibacter</taxon>
    </lineage>
</organism>
<keyword evidence="2" id="KW-1185">Reference proteome</keyword>
<dbReference type="RefSeq" id="WP_186409297.1">
    <property type="nucleotide sequence ID" value="NZ_FLQX01000174.1"/>
</dbReference>
<sequence>MNKLSLDWPQGAASLLSQARQVSASDGELLRLILAETHNLDSWLIENRILPALREKGFPMLRFTLRIENQEARSAKLLPLPDGSALACTADGLWSAFEVREAVHEIAYIGYRYAPSKHWQDAFQAMLQLANGSERPLTPAEVAGVWREATGGDPAGYASGAIDHLQALASELLDKAFNTQGRLGL</sequence>
<accession>A0A1A8XZW5</accession>
<gene>
    <name evidence="1" type="ORF">ACCAA_920032</name>
</gene>